<comment type="caution">
    <text evidence="3">The sequence shown here is derived from an EMBL/GenBank/DDBJ whole genome shotgun (WGS) entry which is preliminary data.</text>
</comment>
<keyword evidence="4" id="KW-1185">Reference proteome</keyword>
<sequence>MTALGPTPTLSSRLAMARAGRKQPVRFQPREAAKRTPHRAGASAAADPSKTPGEAASDPDSRHSDRNENQDIRIKPRVLNLLGFSDAKFRYQIRCMIYGYARVPATAQDLAPRVAELKAAGCKKILREKITGTTADRLQLRKLIAMLAPGDAVIISVVDRLSRDTIDLLVIAREMRRKDKPKLTEHRKREAQARVAAGETQRSIVRSHNASQATMSRLAP</sequence>
<dbReference type="AlphaFoldDB" id="A0AA41YNN9"/>
<reference evidence="3" key="1">
    <citation type="submission" date="2022-09" db="EMBL/GenBank/DDBJ databases">
        <title>Rhodovastum sp. nov. RN2-1 isolated from soil in Seongnam, South Korea.</title>
        <authorList>
            <person name="Le N.T."/>
        </authorList>
    </citation>
    <scope>NUCLEOTIDE SEQUENCE</scope>
    <source>
        <strain evidence="3">RN2-1</strain>
    </source>
</reference>
<name>A0AA41YNN9_9PROT</name>
<feature type="compositionally biased region" description="Polar residues" evidence="1">
    <location>
        <begin position="200"/>
        <end position="220"/>
    </location>
</feature>
<protein>
    <submittedName>
        <fullName evidence="3">Recombinase family protein</fullName>
    </submittedName>
</protein>
<feature type="region of interest" description="Disordered" evidence="1">
    <location>
        <begin position="1"/>
        <end position="71"/>
    </location>
</feature>
<dbReference type="PROSITE" id="PS51736">
    <property type="entry name" value="RECOMBINASES_3"/>
    <property type="match status" value="1"/>
</dbReference>
<gene>
    <name evidence="3" type="ORF">OL599_14135</name>
</gene>
<dbReference type="CDD" id="cd03768">
    <property type="entry name" value="SR_ResInv"/>
    <property type="match status" value="1"/>
</dbReference>
<organism evidence="3 4">
    <name type="scientific">Limobrevibacterium gyesilva</name>
    <dbReference type="NCBI Taxonomy" id="2991712"/>
    <lineage>
        <taxon>Bacteria</taxon>
        <taxon>Pseudomonadati</taxon>
        <taxon>Pseudomonadota</taxon>
        <taxon>Alphaproteobacteria</taxon>
        <taxon>Acetobacterales</taxon>
        <taxon>Acetobacteraceae</taxon>
        <taxon>Limobrevibacterium</taxon>
    </lineage>
</organism>
<proteinExistence type="predicted"/>
<accession>A0AA41YNN9</accession>
<dbReference type="Proteomes" id="UP001165679">
    <property type="component" value="Unassembled WGS sequence"/>
</dbReference>
<dbReference type="GO" id="GO:0003677">
    <property type="term" value="F:DNA binding"/>
    <property type="evidence" value="ECO:0007669"/>
    <property type="project" value="InterPro"/>
</dbReference>
<evidence type="ECO:0000259" key="2">
    <source>
        <dbReference type="PROSITE" id="PS51736"/>
    </source>
</evidence>
<feature type="region of interest" description="Disordered" evidence="1">
    <location>
        <begin position="180"/>
        <end position="220"/>
    </location>
</feature>
<dbReference type="EMBL" id="JAPDNT010000011">
    <property type="protein sequence ID" value="MCW3475717.1"/>
    <property type="molecule type" value="Genomic_DNA"/>
</dbReference>
<dbReference type="GO" id="GO:0000150">
    <property type="term" value="F:DNA strand exchange activity"/>
    <property type="evidence" value="ECO:0007669"/>
    <property type="project" value="InterPro"/>
</dbReference>
<feature type="domain" description="Resolvase/invertase-type recombinase catalytic" evidence="2">
    <location>
        <begin position="96"/>
        <end position="220"/>
    </location>
</feature>
<feature type="compositionally biased region" description="Basic and acidic residues" evidence="1">
    <location>
        <begin position="180"/>
        <end position="192"/>
    </location>
</feature>
<reference evidence="3" key="2">
    <citation type="submission" date="2022-10" db="EMBL/GenBank/DDBJ databases">
        <authorList>
            <person name="Trinh H.N."/>
        </authorList>
    </citation>
    <scope>NUCLEOTIDE SEQUENCE</scope>
    <source>
        <strain evidence="3">RN2-1</strain>
    </source>
</reference>
<dbReference type="Pfam" id="PF00239">
    <property type="entry name" value="Resolvase"/>
    <property type="match status" value="1"/>
</dbReference>
<feature type="compositionally biased region" description="Basic and acidic residues" evidence="1">
    <location>
        <begin position="59"/>
        <end position="71"/>
    </location>
</feature>
<evidence type="ECO:0000313" key="3">
    <source>
        <dbReference type="EMBL" id="MCW3475717.1"/>
    </source>
</evidence>
<dbReference type="Gene3D" id="3.40.50.1390">
    <property type="entry name" value="Resolvase, N-terminal catalytic domain"/>
    <property type="match status" value="1"/>
</dbReference>
<dbReference type="SUPFAM" id="SSF53041">
    <property type="entry name" value="Resolvase-like"/>
    <property type="match status" value="1"/>
</dbReference>
<dbReference type="InterPro" id="IPR036162">
    <property type="entry name" value="Resolvase-like_N_sf"/>
</dbReference>
<dbReference type="InterPro" id="IPR006119">
    <property type="entry name" value="Resolv_N"/>
</dbReference>
<dbReference type="SMART" id="SM00857">
    <property type="entry name" value="Resolvase"/>
    <property type="match status" value="1"/>
</dbReference>
<evidence type="ECO:0000256" key="1">
    <source>
        <dbReference type="SAM" id="MobiDB-lite"/>
    </source>
</evidence>
<evidence type="ECO:0000313" key="4">
    <source>
        <dbReference type="Proteomes" id="UP001165679"/>
    </source>
</evidence>
<dbReference type="RefSeq" id="WP_264714444.1">
    <property type="nucleotide sequence ID" value="NZ_JAPDNT010000011.1"/>
</dbReference>